<dbReference type="AlphaFoldDB" id="Q57Z49"/>
<dbReference type="GeneID" id="3657512"/>
<reference evidence="3 4" key="3">
    <citation type="journal article" date="2005" name="Science">
        <title>The genome of the African trypanosome Trypanosoma brucei.</title>
        <authorList>
            <person name="Berriman M."/>
            <person name="Ghedin E."/>
            <person name="Hertz-Fowler C."/>
            <person name="Blandin G."/>
            <person name="Renauld H."/>
            <person name="Bartholomeu D.C."/>
            <person name="Lennard N.J."/>
            <person name="Caler E."/>
            <person name="Hamlin N.E."/>
            <person name="Haas B."/>
            <person name="Bohme U."/>
            <person name="Hannick L."/>
            <person name="Aslett M.A."/>
            <person name="Shallom J."/>
            <person name="Marcello L."/>
            <person name="Hou L."/>
            <person name="Wickstead B."/>
            <person name="Alsmark U.C."/>
            <person name="Arrowsmith C."/>
            <person name="Atkin R.J."/>
            <person name="Barron A.J."/>
            <person name="Bringaud F."/>
            <person name="Brooks K."/>
            <person name="Carrington M."/>
            <person name="Cherevach I."/>
            <person name="Chillingworth T.J."/>
            <person name="Churcher C."/>
            <person name="Clark L.N."/>
            <person name="Corton C.H."/>
            <person name="Cronin A."/>
            <person name="Davies R.M."/>
            <person name="Doggett J."/>
            <person name="Djikeng A."/>
            <person name="Feldblyum T."/>
            <person name="Field M.C."/>
            <person name="Fraser A."/>
            <person name="Goodhead I."/>
            <person name="Hance Z."/>
            <person name="Harper D."/>
            <person name="Harris B.R."/>
            <person name="Hauser H."/>
            <person name="Hostetler J."/>
            <person name="Ivens A."/>
            <person name="Jagels K."/>
            <person name="Johnson D."/>
            <person name="Johnson J."/>
            <person name="Jones K."/>
            <person name="Kerhornou A.X."/>
            <person name="Koo H."/>
            <person name="Larke N."/>
            <person name="Landfear S."/>
            <person name="Larkin C."/>
            <person name="Leech V."/>
            <person name="Line A."/>
            <person name="Lord A."/>
            <person name="Macleod A."/>
            <person name="Mooney P.J."/>
            <person name="Moule S."/>
            <person name="Martin D.M."/>
            <person name="Morgan G.W."/>
            <person name="Mungall K."/>
            <person name="Norbertczak H."/>
            <person name="Ormond D."/>
            <person name="Pai G."/>
            <person name="Peacock C.S."/>
            <person name="Peterson J."/>
            <person name="Quail M.A."/>
            <person name="Rabbinowitsch E."/>
            <person name="Rajandream M.A."/>
            <person name="Reitter C."/>
            <person name="Salzberg S.L."/>
            <person name="Sanders M."/>
            <person name="Schobel S."/>
            <person name="Sharp S."/>
            <person name="Simmonds M."/>
            <person name="Simpson A.J."/>
            <person name="Tallon L."/>
            <person name="Turner C.M."/>
            <person name="Tait A."/>
            <person name="Tivey A.R."/>
            <person name="Van Aken S."/>
            <person name="Walker D."/>
            <person name="Wanless D."/>
            <person name="Wang S."/>
            <person name="White B."/>
            <person name="White O."/>
            <person name="Whitehead S."/>
            <person name="Woodward J."/>
            <person name="Wortman J."/>
            <person name="Adams M.D."/>
            <person name="Embley T.M."/>
            <person name="Gull K."/>
            <person name="Ullu E."/>
            <person name="Barry J.D."/>
            <person name="Fairlamb A.H."/>
            <person name="Opperdoes F."/>
            <person name="Barrell B.G."/>
            <person name="Donelson J.E."/>
            <person name="Hall N."/>
            <person name="Fraser C.M."/>
            <person name="Melville S.E."/>
            <person name="El-Sayed N.M."/>
        </authorList>
    </citation>
    <scope>NUCLEOTIDE SEQUENCE [LARGE SCALE GENOMIC DNA]</scope>
    <source>
        <strain evidence="3 4">927/4 GUTat10.1</strain>
    </source>
</reference>
<accession>D6XGY4</accession>
<evidence type="ECO:0000313" key="4">
    <source>
        <dbReference type="Proteomes" id="UP000008524"/>
    </source>
</evidence>
<gene>
    <name evidence="3" type="primary">Tb05.45E22.250</name>
    <name evidence="2" type="ORF">Tb927.5.4000</name>
</gene>
<organism evidence="2 4">
    <name type="scientific">Trypanosoma brucei brucei (strain 927/4 GUTat10.1)</name>
    <dbReference type="NCBI Taxonomy" id="185431"/>
    <lineage>
        <taxon>Eukaryota</taxon>
        <taxon>Discoba</taxon>
        <taxon>Euglenozoa</taxon>
        <taxon>Kinetoplastea</taxon>
        <taxon>Metakinetoplastina</taxon>
        <taxon>Trypanosomatida</taxon>
        <taxon>Trypanosomatidae</taxon>
        <taxon>Trypanosoma</taxon>
    </lineage>
</organism>
<protein>
    <submittedName>
        <fullName evidence="2">Uncharacterized protein</fullName>
    </submittedName>
</protein>
<dbReference type="EMBL" id="CP000068">
    <property type="protein sequence ID" value="AAZ11511.1"/>
    <property type="molecule type" value="Genomic_DNA"/>
</dbReference>
<evidence type="ECO:0000256" key="1">
    <source>
        <dbReference type="SAM" id="Phobius"/>
    </source>
</evidence>
<evidence type="ECO:0000313" key="2">
    <source>
        <dbReference type="EMBL" id="AAX80596.1"/>
    </source>
</evidence>
<feature type="transmembrane region" description="Helical" evidence="1">
    <location>
        <begin position="87"/>
        <end position="109"/>
    </location>
</feature>
<dbReference type="EMBL" id="AC116668">
    <property type="protein sequence ID" value="AAX80596.1"/>
    <property type="molecule type" value="Genomic_DNA"/>
</dbReference>
<reference evidence="3" key="5">
    <citation type="submission" date="2005-04" db="EMBL/GenBank/DDBJ databases">
        <title>Sequencing, closure, and annotation of Trypanosoma brucei chromosomes 2 through 8.</title>
        <authorList>
            <person name="Ghedin E."/>
            <person name="Blandin G."/>
            <person name="Bartholomeu D."/>
            <person name="Caler E."/>
            <person name="Haas B."/>
            <person name="Hannick L."/>
            <person name="Shallom J."/>
            <person name="Hou L."/>
            <person name="Djikeng A."/>
            <person name="Feldblyum T."/>
            <person name="Hostetler J."/>
            <person name="Johnson J."/>
            <person name="Jones K."/>
            <person name="Koo H.L."/>
            <person name="Larkin C."/>
            <person name="Pai G."/>
            <person name="Peterson J."/>
            <person name="Khalak H.G."/>
            <person name="Salzberg S."/>
            <person name="Simpson A.J."/>
            <person name="Tallon L."/>
            <person name="Van Aken S."/>
            <person name="Wanless D."/>
            <person name="White O."/>
            <person name="Wortman J."/>
            <person name="Fraser C.M."/>
            <person name="El-Sayed N.M.A."/>
        </authorList>
    </citation>
    <scope>NUCLEOTIDE SEQUENCE</scope>
    <source>
        <strain evidence="3">927/4 GUTat10.1</strain>
    </source>
</reference>
<keyword evidence="1" id="KW-0812">Transmembrane</keyword>
<evidence type="ECO:0000313" key="3">
    <source>
        <dbReference type="EMBL" id="AAZ11511.1"/>
    </source>
</evidence>
<name>Q57Z49_TRYB2</name>
<dbReference type="InParanoid" id="Q57Z49"/>
<proteinExistence type="predicted"/>
<dbReference type="RefSeq" id="XP_845070.1">
    <property type="nucleotide sequence ID" value="XM_839977.1"/>
</dbReference>
<reference evidence="3" key="2">
    <citation type="journal article" date="2005" name="Science">
        <title>Comparative genomics of trypanosomatid parasitic protozoa.</title>
        <authorList>
            <person name="El-Sayed N.M."/>
            <person name="Myler P.J."/>
            <person name="Blandin G."/>
            <person name="Berriman M."/>
            <person name="Crabtree J."/>
            <person name="Aggarwal G."/>
            <person name="Caler E."/>
            <person name="Renauld H."/>
            <person name="Worthey E.A."/>
            <person name="Hertz-Fowler C."/>
            <person name="Ghedin E."/>
            <person name="Peacock C."/>
            <person name="Bartholomeu D.C."/>
            <person name="Haas B.J."/>
            <person name="Tran A.N."/>
            <person name="Wortman J.R."/>
            <person name="Alsmark U.C."/>
            <person name="Angiuoli S."/>
            <person name="Anupama A."/>
            <person name="Badger J."/>
            <person name="Bringaud F."/>
            <person name="Cadag E."/>
            <person name="Carlton J.M."/>
            <person name="Cerqueira G.C."/>
            <person name="Creasy T."/>
            <person name="Delcher A.L."/>
            <person name="Djikeng A."/>
            <person name="Embley T.M."/>
            <person name="Hauser C."/>
            <person name="Ivens A.C."/>
            <person name="Kummerfeld S.K."/>
            <person name="Pereira-Leal J.B."/>
            <person name="Nilsson D."/>
            <person name="Peterson J."/>
            <person name="Salzberg S.L."/>
            <person name="Shallom J."/>
            <person name="Silva J.C."/>
            <person name="Sundaram J."/>
            <person name="Westenberger S."/>
            <person name="White O."/>
            <person name="Melville S.E."/>
            <person name="Donelson J.E."/>
            <person name="Andersson B."/>
            <person name="Stuart K.D."/>
            <person name="Hall N."/>
        </authorList>
    </citation>
    <scope>NUCLEOTIDE SEQUENCE</scope>
    <source>
        <strain evidence="3">927/4 GUTat10.1</strain>
    </source>
</reference>
<keyword evidence="4" id="KW-1185">Reference proteome</keyword>
<dbReference type="PaxDb" id="5691-AAZ11511"/>
<dbReference type="VEuPathDB" id="TriTrypDB:Tb927.5.4000"/>
<accession>Q57Z49</accession>
<reference evidence="2" key="1">
    <citation type="submission" date="2002-05" db="EMBL/GenBank/DDBJ databases">
        <authorList>
            <person name="El-Sayed N.M."/>
            <person name="Khalak H."/>
            <person name="Adams M.D."/>
        </authorList>
    </citation>
    <scope>NUCLEOTIDE SEQUENCE</scope>
    <source>
        <strain evidence="2">GUTat10.1</strain>
    </source>
</reference>
<sequence length="157" mass="17506">MTFFPRSFQHDGLLSAVVTQPQRTFPHLPLSLSKLFPYTSFSTGAAPVDNSFNIKVNSSKGYAKWVGSSSLLVIPSPKLRTFLSATFSYISTITFISAVLLFVFLKLILPPNTAPPSKRPAILISKKQKNIASSLSYLMTHFNKRKTFRECESINND</sequence>
<reference evidence="2" key="4">
    <citation type="submission" date="2005-04" db="EMBL/GenBank/DDBJ databases">
        <title>.</title>
        <authorList>
            <person name="Ghedin E."/>
            <person name="Blandin G."/>
            <person name="Bartholomeu D."/>
            <person name="Caler E."/>
            <person name="Haas B."/>
            <person name="Hannick L."/>
            <person name="Shallom J."/>
            <person name="Hou L."/>
            <person name="Djikeng A."/>
            <person name="Feldblyum T."/>
            <person name="Hostetler J."/>
            <person name="Johnson J."/>
            <person name="Jones K."/>
            <person name="Koo H.L."/>
            <person name="Larkin C."/>
            <person name="Pai G."/>
            <person name="Peterson J."/>
            <person name="Khalak H.G."/>
            <person name="Salzberg S."/>
            <person name="Simpson A.J."/>
            <person name="Tallon L."/>
            <person name="Van Aken S."/>
            <person name="Wanless D."/>
            <person name="White O."/>
            <person name="Wortman J."/>
            <person name="Fraser C.M."/>
            <person name="El-Sayed N.M.A."/>
        </authorList>
    </citation>
    <scope>NUCLEOTIDE SEQUENCE</scope>
    <source>
        <strain evidence="2">GUTat10.1</strain>
    </source>
</reference>
<keyword evidence="1" id="KW-1133">Transmembrane helix</keyword>
<dbReference type="KEGG" id="tbr:Tb927.5.4000"/>
<dbReference type="Proteomes" id="UP000008524">
    <property type="component" value="Chromosome 5"/>
</dbReference>
<keyword evidence="1" id="KW-0472">Membrane</keyword>